<evidence type="ECO:0000256" key="1">
    <source>
        <dbReference type="SAM" id="MobiDB-lite"/>
    </source>
</evidence>
<dbReference type="Proteomes" id="UP000449906">
    <property type="component" value="Unassembled WGS sequence"/>
</dbReference>
<evidence type="ECO:0000313" key="3">
    <source>
        <dbReference type="EMBL" id="KAB2810803.1"/>
    </source>
</evidence>
<feature type="chain" id="PRO_5038678279" evidence="2">
    <location>
        <begin position="27"/>
        <end position="172"/>
    </location>
</feature>
<accession>A0A7J5DY15</accession>
<evidence type="ECO:0000313" key="4">
    <source>
        <dbReference type="Proteomes" id="UP000449906"/>
    </source>
</evidence>
<dbReference type="EMBL" id="WBVM01000001">
    <property type="protein sequence ID" value="KAB2810803.1"/>
    <property type="molecule type" value="Genomic_DNA"/>
</dbReference>
<feature type="signal peptide" evidence="2">
    <location>
        <begin position="1"/>
        <end position="26"/>
    </location>
</feature>
<protein>
    <submittedName>
        <fullName evidence="3">Uncharacterized protein</fullName>
    </submittedName>
</protein>
<dbReference type="AlphaFoldDB" id="A0A7J5DY15"/>
<name>A0A7J5DY15_NOCSI</name>
<comment type="caution">
    <text evidence="3">The sequence shown here is derived from an EMBL/GenBank/DDBJ whole genome shotgun (WGS) entry which is preliminary data.</text>
</comment>
<feature type="region of interest" description="Disordered" evidence="1">
    <location>
        <begin position="28"/>
        <end position="55"/>
    </location>
</feature>
<keyword evidence="2" id="KW-0732">Signal</keyword>
<evidence type="ECO:0000256" key="2">
    <source>
        <dbReference type="SAM" id="SignalP"/>
    </source>
</evidence>
<proteinExistence type="predicted"/>
<dbReference type="RefSeq" id="WP_151578252.1">
    <property type="nucleotide sequence ID" value="NZ_WBVM01000001.1"/>
</dbReference>
<organism evidence="3 4">
    <name type="scientific">Nocardioides simplex</name>
    <name type="common">Arthrobacter simplex</name>
    <dbReference type="NCBI Taxonomy" id="2045"/>
    <lineage>
        <taxon>Bacteria</taxon>
        <taxon>Bacillati</taxon>
        <taxon>Actinomycetota</taxon>
        <taxon>Actinomycetes</taxon>
        <taxon>Propionibacteriales</taxon>
        <taxon>Nocardioidaceae</taxon>
        <taxon>Pimelobacter</taxon>
    </lineage>
</organism>
<reference evidence="3 4" key="1">
    <citation type="submission" date="2019-09" db="EMBL/GenBank/DDBJ databases">
        <title>Pimelobacter sp. isolated from Paulinella.</title>
        <authorList>
            <person name="Jeong S.E."/>
        </authorList>
    </citation>
    <scope>NUCLEOTIDE SEQUENCE [LARGE SCALE GENOMIC DNA]</scope>
    <source>
        <strain evidence="3 4">Pch-N</strain>
    </source>
</reference>
<sequence>MSPLTRALAVALLALALVLTSSPAPAHAVGTTTSLPADRAQSRGPGGSYEGSETPAATSAVDKLYIRFKVTRDGRRIKKWVVTMSAICASYPPYVQVVVQSMPTMKVKRNGRFRGLFAGTRDGTEYRVAVTGKLNAKKRKVTQGTLSYKVGACQRGNQPGYPLRWNGRRTGR</sequence>
<gene>
    <name evidence="3" type="ORF">F9L07_02325</name>
</gene>